<reference evidence="4" key="1">
    <citation type="submission" date="2016-10" db="EMBL/GenBank/DDBJ databases">
        <authorList>
            <person name="Varghese N."/>
            <person name="Submissions S."/>
        </authorList>
    </citation>
    <scope>NUCLEOTIDE SEQUENCE [LARGE SCALE GENOMIC DNA]</scope>
    <source>
        <strain evidence="4">CGMCC 4.5579</strain>
    </source>
</reference>
<dbReference type="Proteomes" id="UP000198727">
    <property type="component" value="Unassembled WGS sequence"/>
</dbReference>
<feature type="region of interest" description="Disordered" evidence="1">
    <location>
        <begin position="1"/>
        <end position="23"/>
    </location>
</feature>
<keyword evidence="2" id="KW-0472">Membrane</keyword>
<proteinExistence type="predicted"/>
<evidence type="ECO:0000313" key="4">
    <source>
        <dbReference type="Proteomes" id="UP000198727"/>
    </source>
</evidence>
<evidence type="ECO:0000313" key="3">
    <source>
        <dbReference type="EMBL" id="SFQ41849.1"/>
    </source>
</evidence>
<evidence type="ECO:0000256" key="1">
    <source>
        <dbReference type="SAM" id="MobiDB-lite"/>
    </source>
</evidence>
<organism evidence="3 4">
    <name type="scientific">Amycolatopsis arida</name>
    <dbReference type="NCBI Taxonomy" id="587909"/>
    <lineage>
        <taxon>Bacteria</taxon>
        <taxon>Bacillati</taxon>
        <taxon>Actinomycetota</taxon>
        <taxon>Actinomycetes</taxon>
        <taxon>Pseudonocardiales</taxon>
        <taxon>Pseudonocardiaceae</taxon>
        <taxon>Amycolatopsis</taxon>
    </lineage>
</organism>
<name>A0A1I5YCD8_9PSEU</name>
<dbReference type="RefSeq" id="WP_092532386.1">
    <property type="nucleotide sequence ID" value="NZ_FOWW01000007.1"/>
</dbReference>
<keyword evidence="2" id="KW-0812">Transmembrane</keyword>
<feature type="transmembrane region" description="Helical" evidence="2">
    <location>
        <begin position="40"/>
        <end position="61"/>
    </location>
</feature>
<keyword evidence="2" id="KW-1133">Transmembrane helix</keyword>
<evidence type="ECO:0000256" key="2">
    <source>
        <dbReference type="SAM" id="Phobius"/>
    </source>
</evidence>
<dbReference type="AlphaFoldDB" id="A0A1I5YCD8"/>
<feature type="compositionally biased region" description="Basic and acidic residues" evidence="1">
    <location>
        <begin position="1"/>
        <end position="11"/>
    </location>
</feature>
<dbReference type="EMBL" id="FOWW01000007">
    <property type="protein sequence ID" value="SFQ41849.1"/>
    <property type="molecule type" value="Genomic_DNA"/>
</dbReference>
<gene>
    <name evidence="3" type="ORF">SAMN05421810_10764</name>
</gene>
<feature type="transmembrane region" description="Helical" evidence="2">
    <location>
        <begin position="96"/>
        <end position="115"/>
    </location>
</feature>
<keyword evidence="4" id="KW-1185">Reference proteome</keyword>
<sequence>MSPRSRDDDSGIGHNANRPGTRGDAFEKVFRDSVLNDRRFDVPLVALSGLFLVLCVGGVVVRETPLPLIPADAFVVALYSLWRLRAAATYRQLAGYGWLAGGGTAGGLALTALIVRPR</sequence>
<accession>A0A1I5YCD8</accession>
<protein>
    <submittedName>
        <fullName evidence="3">Uncharacterized protein</fullName>
    </submittedName>
</protein>